<evidence type="ECO:0000313" key="3">
    <source>
        <dbReference type="Proteomes" id="UP001595765"/>
    </source>
</evidence>
<sequence>MGLFSSKTSSGRGSGEVGRFVSPHSAQDTLKVVHKGLAGQLSTPEFAVSASGPMAAIFISRLGDDGITVTAGNTVETYFEFRVDLTATANGCEGHAYFDRPDRQITRWMGNTIGINVGVLMALEAASVTIGAWRTG</sequence>
<accession>A0ABV8HSD6</accession>
<comment type="caution">
    <text evidence="2">The sequence shown here is derived from an EMBL/GenBank/DDBJ whole genome shotgun (WGS) entry which is preliminary data.</text>
</comment>
<evidence type="ECO:0000256" key="1">
    <source>
        <dbReference type="SAM" id="MobiDB-lite"/>
    </source>
</evidence>
<dbReference type="Proteomes" id="UP001595765">
    <property type="component" value="Unassembled WGS sequence"/>
</dbReference>
<organism evidence="2 3">
    <name type="scientific">Streptomyces polygonati</name>
    <dbReference type="NCBI Taxonomy" id="1617087"/>
    <lineage>
        <taxon>Bacteria</taxon>
        <taxon>Bacillati</taxon>
        <taxon>Actinomycetota</taxon>
        <taxon>Actinomycetes</taxon>
        <taxon>Kitasatosporales</taxon>
        <taxon>Streptomycetaceae</taxon>
        <taxon>Streptomyces</taxon>
    </lineage>
</organism>
<reference evidence="3" key="1">
    <citation type="journal article" date="2019" name="Int. J. Syst. Evol. Microbiol.">
        <title>The Global Catalogue of Microorganisms (GCM) 10K type strain sequencing project: providing services to taxonomists for standard genome sequencing and annotation.</title>
        <authorList>
            <consortium name="The Broad Institute Genomics Platform"/>
            <consortium name="The Broad Institute Genome Sequencing Center for Infectious Disease"/>
            <person name="Wu L."/>
            <person name="Ma J."/>
        </authorList>
    </citation>
    <scope>NUCLEOTIDE SEQUENCE [LARGE SCALE GENOMIC DNA]</scope>
    <source>
        <strain evidence="3">CGMCC 4.7237</strain>
    </source>
</reference>
<proteinExistence type="predicted"/>
<evidence type="ECO:0000313" key="2">
    <source>
        <dbReference type="EMBL" id="MFC4033883.1"/>
    </source>
</evidence>
<gene>
    <name evidence="2" type="ORF">ACFO3J_20710</name>
</gene>
<dbReference type="EMBL" id="JBHSBB010000014">
    <property type="protein sequence ID" value="MFC4033883.1"/>
    <property type="molecule type" value="Genomic_DNA"/>
</dbReference>
<name>A0ABV8HSD6_9ACTN</name>
<feature type="compositionally biased region" description="Polar residues" evidence="1">
    <location>
        <begin position="1"/>
        <end position="11"/>
    </location>
</feature>
<protein>
    <submittedName>
        <fullName evidence="2">Uncharacterized protein</fullName>
    </submittedName>
</protein>
<dbReference type="RefSeq" id="WP_386431128.1">
    <property type="nucleotide sequence ID" value="NZ_JBHSBB010000014.1"/>
</dbReference>
<keyword evidence="3" id="KW-1185">Reference proteome</keyword>
<feature type="region of interest" description="Disordered" evidence="1">
    <location>
        <begin position="1"/>
        <end position="21"/>
    </location>
</feature>